<organism evidence="2 3">
    <name type="scientific">Setomelanomma holmii</name>
    <dbReference type="NCBI Taxonomy" id="210430"/>
    <lineage>
        <taxon>Eukaryota</taxon>
        <taxon>Fungi</taxon>
        <taxon>Dikarya</taxon>
        <taxon>Ascomycota</taxon>
        <taxon>Pezizomycotina</taxon>
        <taxon>Dothideomycetes</taxon>
        <taxon>Pleosporomycetidae</taxon>
        <taxon>Pleosporales</taxon>
        <taxon>Pleosporineae</taxon>
        <taxon>Phaeosphaeriaceae</taxon>
        <taxon>Setomelanomma</taxon>
    </lineage>
</organism>
<sequence length="427" mass="48727">MYAPQFQPPPPGYSMPYGDFHHRTTPPMSPGPGANYYSPRHGPQFATPSPRTSPKVQGYGHSRRASHAVPPQYSHASQRGAAYDSGIPSSRGYATPRTTPGATPEYVSGFDYNYVRPSRASRHRRDSDASPLKRSHRERKRRLSQSAPYAHTRVVYDDFGYGYECDYDYDYDNTYDESPPPPYSQYARHDYSNMYGRGADRYYYDQVPIYDEPKASRPRRASATGRAQPTTPKKPAATKPSTKATEEDARRAGIPAGYSYKNWDPNEEPIMLLGSVFDANSLGKWIYDWTVFYNGPATPLAEMAGELWLLLIQLAGKVKRAEETIPKIRKKESHEMVEDFLESGERLWIRFVKLLKVCEDYMWKAAKKENGEKKPVSMGKNSGREFVDSIFGRDRELEKTEKLMTGMRLWSMRFDANCDDILRHPSA</sequence>
<reference evidence="2" key="1">
    <citation type="journal article" date="2020" name="Stud. Mycol.">
        <title>101 Dothideomycetes genomes: a test case for predicting lifestyles and emergence of pathogens.</title>
        <authorList>
            <person name="Haridas S."/>
            <person name="Albert R."/>
            <person name="Binder M."/>
            <person name="Bloem J."/>
            <person name="Labutti K."/>
            <person name="Salamov A."/>
            <person name="Andreopoulos B."/>
            <person name="Baker S."/>
            <person name="Barry K."/>
            <person name="Bills G."/>
            <person name="Bluhm B."/>
            <person name="Cannon C."/>
            <person name="Castanera R."/>
            <person name="Culley D."/>
            <person name="Daum C."/>
            <person name="Ezra D."/>
            <person name="Gonzalez J."/>
            <person name="Henrissat B."/>
            <person name="Kuo A."/>
            <person name="Liang C."/>
            <person name="Lipzen A."/>
            <person name="Lutzoni F."/>
            <person name="Magnuson J."/>
            <person name="Mondo S."/>
            <person name="Nolan M."/>
            <person name="Ohm R."/>
            <person name="Pangilinan J."/>
            <person name="Park H.-J."/>
            <person name="Ramirez L."/>
            <person name="Alfaro M."/>
            <person name="Sun H."/>
            <person name="Tritt A."/>
            <person name="Yoshinaga Y."/>
            <person name="Zwiers L.-H."/>
            <person name="Turgeon B."/>
            <person name="Goodwin S."/>
            <person name="Spatafora J."/>
            <person name="Crous P."/>
            <person name="Grigoriev I."/>
        </authorList>
    </citation>
    <scope>NUCLEOTIDE SEQUENCE</scope>
    <source>
        <strain evidence="2">CBS 110217</strain>
    </source>
</reference>
<evidence type="ECO:0000313" key="3">
    <source>
        <dbReference type="Proteomes" id="UP000799777"/>
    </source>
</evidence>
<feature type="compositionally biased region" description="Basic residues" evidence="1">
    <location>
        <begin position="133"/>
        <end position="143"/>
    </location>
</feature>
<feature type="compositionally biased region" description="Low complexity" evidence="1">
    <location>
        <begin position="227"/>
        <end position="243"/>
    </location>
</feature>
<dbReference type="EMBL" id="ML978159">
    <property type="protein sequence ID" value="KAF2034957.1"/>
    <property type="molecule type" value="Genomic_DNA"/>
</dbReference>
<feature type="compositionally biased region" description="Polar residues" evidence="1">
    <location>
        <begin position="46"/>
        <end position="55"/>
    </location>
</feature>
<dbReference type="Proteomes" id="UP000799777">
    <property type="component" value="Unassembled WGS sequence"/>
</dbReference>
<evidence type="ECO:0008006" key="4">
    <source>
        <dbReference type="Google" id="ProtNLM"/>
    </source>
</evidence>
<accession>A0A9P4HKQ2</accession>
<feature type="region of interest" description="Disordered" evidence="1">
    <location>
        <begin position="213"/>
        <end position="249"/>
    </location>
</feature>
<dbReference type="AlphaFoldDB" id="A0A9P4HKQ2"/>
<evidence type="ECO:0000256" key="1">
    <source>
        <dbReference type="SAM" id="MobiDB-lite"/>
    </source>
</evidence>
<dbReference type="OrthoDB" id="5398854at2759"/>
<evidence type="ECO:0000313" key="2">
    <source>
        <dbReference type="EMBL" id="KAF2034957.1"/>
    </source>
</evidence>
<gene>
    <name evidence="2" type="ORF">EK21DRAFT_55585</name>
</gene>
<feature type="compositionally biased region" description="Pro residues" evidence="1">
    <location>
        <begin position="1"/>
        <end position="13"/>
    </location>
</feature>
<name>A0A9P4HKQ2_9PLEO</name>
<protein>
    <recommendedName>
        <fullName evidence="4">Vegetative cell wall protein gp1</fullName>
    </recommendedName>
</protein>
<keyword evidence="3" id="KW-1185">Reference proteome</keyword>
<comment type="caution">
    <text evidence="2">The sequence shown here is derived from an EMBL/GenBank/DDBJ whole genome shotgun (WGS) entry which is preliminary data.</text>
</comment>
<feature type="region of interest" description="Disordered" evidence="1">
    <location>
        <begin position="1"/>
        <end position="146"/>
    </location>
</feature>
<proteinExistence type="predicted"/>